<evidence type="ECO:0000256" key="8">
    <source>
        <dbReference type="SAM" id="Coils"/>
    </source>
</evidence>
<evidence type="ECO:0000313" key="11">
    <source>
        <dbReference type="EMBL" id="CAD6193993.1"/>
    </source>
</evidence>
<dbReference type="SMART" id="SM00184">
    <property type="entry name" value="RING"/>
    <property type="match status" value="1"/>
</dbReference>
<comment type="caution">
    <text evidence="11">The sequence shown here is derived from an EMBL/GenBank/DDBJ whole genome shotgun (WGS) entry which is preliminary data.</text>
</comment>
<keyword evidence="5" id="KW-0862">Zinc</keyword>
<feature type="compositionally biased region" description="Basic and acidic residues" evidence="9">
    <location>
        <begin position="719"/>
        <end position="731"/>
    </location>
</feature>
<dbReference type="InterPro" id="IPR032466">
    <property type="entry name" value="Metal_Hydrolase"/>
</dbReference>
<name>A0A8S1HC62_9PELO</name>
<dbReference type="AlphaFoldDB" id="A0A8S1HC62"/>
<dbReference type="CDD" id="cd16448">
    <property type="entry name" value="RING-H2"/>
    <property type="match status" value="1"/>
</dbReference>
<dbReference type="PANTHER" id="PTHR46317:SF1">
    <property type="entry name" value="HYDROLASE, TATD FAMILY"/>
    <property type="match status" value="1"/>
</dbReference>
<dbReference type="PANTHER" id="PTHR46317">
    <property type="entry name" value="HYDROLASE OF PHP SUPERFAMILY-RELATED PROTEIN"/>
    <property type="match status" value="1"/>
</dbReference>
<evidence type="ECO:0000256" key="2">
    <source>
        <dbReference type="ARBA" id="ARBA00022723"/>
    </source>
</evidence>
<comment type="function">
    <text evidence="6">Exhibits 3'-exonuclease activities and apurinic/apyrimidinic (AP) endonuclease (in vitro). Show preferential AP endonuclease activity on double-stranded DNA substrates and 3'- exonuclease activity on single-stranded DNA.</text>
</comment>
<keyword evidence="3 7" id="KW-0863">Zinc-finger</keyword>
<gene>
    <name evidence="11" type="ORF">CAUJ_LOCUS9912</name>
</gene>
<sequence length="1039" mass="119025">MDIWFTVLNSRLESSEFEFEKDFIGGKIIIKKDYIEEESAEWLVHVYFIPVEFRERPLIGDLCIRHGKLRREVRAGLWFNETFVGHAITKEKEGRLQVAARIRRMLFLTDLKEPSSSRSFVVQNFDNCLRKQVLHHVDVIRLNLIAGGDLFQKWRVQHDAGVSTFVEPLEPKLLEALFEATARYDDLVVLRHILEELLTVARRFRMTRLMRAIEEYYLESPSFNWEEKLLIATQYRMSRLYIQVQRSFLVAPWTNLCRIQRALINQKTVASRFGDDPGLDLYSNMHKNIRQLIFLSEENICIEGIGIRANCSICLALLTGSGSISALPCGHTFHFVCVIKWLEAKKECPNCRRSVNRQKIIEKLFFEEILAANVGCSTVDFSEKAEALALELQRERENSSAALLKVEEHEKEKKKLLSKITKLELKISKEIPRLISRNQQLELIADDRQNLEKDYHKTKALLRASHFYKLLTTATVDDVEASLSKYISANGDVDAGKFTVLLRRQIDDLKRKAKSTQQEIQHHEQKVRRIKKEKEEKEEIINDLKREVQRLREDFNAETPMNKRLRAVLAEPTPRRPSLGFDRTFGQREKENFLPKSLSVNSVLNNGSQEYDEEEEEDVFAARPCSSKRKSPISTAPHELDAIVVANKDDSTFDFSFDISVPKALLARVCTKNHAVTSESQKKSSGFHKSTSSSNFPARLADIPDESTKELRPVALTQRSERKRGGNSKEKIVPKKVARISTFRGHKTGGRHNYFIDSLLHTTILSLSIPAVPMIDVHCHLADNKFKEDVDEVIQRAKEAGVQGVVVVPEFVNQFKRVLEIAERYPRFAFCAFGVHPIQKRNRGVRLDAIVEVERHLQEHHDKAICVGEIGLDHTTSQFKLTADGLKTQEEVFRRQIRLALKFDLPINVHSRSAARRTTEVLREERFPGNKVVLHAYDGTIEDAQQAVADGAFLSVPPCFASCENARKVFETVPMSHILLETDSPALGPRKGERNEPANLRFSAQFVSEIKKIELEEVIQATSNNANRLLCFKQSTLSE</sequence>
<dbReference type="PROSITE" id="PS50089">
    <property type="entry name" value="ZF_RING_2"/>
    <property type="match status" value="1"/>
</dbReference>
<dbReference type="Pfam" id="PF01026">
    <property type="entry name" value="TatD_DNase"/>
    <property type="match status" value="1"/>
</dbReference>
<dbReference type="EMBL" id="CAJGYM010000040">
    <property type="protein sequence ID" value="CAD6193993.1"/>
    <property type="molecule type" value="Genomic_DNA"/>
</dbReference>
<dbReference type="Pfam" id="PF13639">
    <property type="entry name" value="zf-RING_2"/>
    <property type="match status" value="1"/>
</dbReference>
<dbReference type="InterPro" id="IPR013083">
    <property type="entry name" value="Znf_RING/FYVE/PHD"/>
</dbReference>
<feature type="coiled-coil region" evidence="8">
    <location>
        <begin position="382"/>
        <end position="426"/>
    </location>
</feature>
<dbReference type="OrthoDB" id="413993at2759"/>
<dbReference type="GO" id="GO:0016788">
    <property type="term" value="F:hydrolase activity, acting on ester bonds"/>
    <property type="evidence" value="ECO:0007669"/>
    <property type="project" value="InterPro"/>
</dbReference>
<accession>A0A8S1HC62</accession>
<dbReference type="GO" id="GO:0008270">
    <property type="term" value="F:zinc ion binding"/>
    <property type="evidence" value="ECO:0007669"/>
    <property type="project" value="UniProtKB-KW"/>
</dbReference>
<keyword evidence="8" id="KW-0175">Coiled coil</keyword>
<dbReference type="InterPro" id="IPR001130">
    <property type="entry name" value="TatD-like"/>
</dbReference>
<protein>
    <recommendedName>
        <fullName evidence="10">RING-type domain-containing protein</fullName>
    </recommendedName>
</protein>
<feature type="compositionally biased region" description="Low complexity" evidence="9">
    <location>
        <begin position="683"/>
        <end position="694"/>
    </location>
</feature>
<evidence type="ECO:0000256" key="7">
    <source>
        <dbReference type="PROSITE-ProRule" id="PRU00175"/>
    </source>
</evidence>
<evidence type="ECO:0000256" key="9">
    <source>
        <dbReference type="SAM" id="MobiDB-lite"/>
    </source>
</evidence>
<reference evidence="11" key="1">
    <citation type="submission" date="2020-10" db="EMBL/GenBank/DDBJ databases">
        <authorList>
            <person name="Kikuchi T."/>
        </authorList>
    </citation>
    <scope>NUCLEOTIDE SEQUENCE</scope>
    <source>
        <strain evidence="11">NKZ352</strain>
    </source>
</reference>
<dbReference type="CDD" id="cd01310">
    <property type="entry name" value="TatD_DNAse"/>
    <property type="match status" value="1"/>
</dbReference>
<feature type="domain" description="RING-type" evidence="10">
    <location>
        <begin position="311"/>
        <end position="352"/>
    </location>
</feature>
<dbReference type="SUPFAM" id="SSF51556">
    <property type="entry name" value="Metallo-dependent hydrolases"/>
    <property type="match status" value="1"/>
</dbReference>
<proteinExistence type="inferred from homology"/>
<dbReference type="Proteomes" id="UP000835052">
    <property type="component" value="Unassembled WGS sequence"/>
</dbReference>
<feature type="coiled-coil region" evidence="8">
    <location>
        <begin position="499"/>
        <end position="554"/>
    </location>
</feature>
<feature type="region of interest" description="Disordered" evidence="9">
    <location>
        <begin position="677"/>
        <end position="731"/>
    </location>
</feature>
<dbReference type="Gene3D" id="3.30.40.10">
    <property type="entry name" value="Zinc/RING finger domain, C3HC4 (zinc finger)"/>
    <property type="match status" value="1"/>
</dbReference>
<feature type="region of interest" description="Disordered" evidence="9">
    <location>
        <begin position="609"/>
        <end position="634"/>
    </location>
</feature>
<evidence type="ECO:0000256" key="4">
    <source>
        <dbReference type="ARBA" id="ARBA00022801"/>
    </source>
</evidence>
<comment type="similarity">
    <text evidence="1">Belongs to the metallo-dependent hydrolases superfamily. TatD-type hydrolase family.</text>
</comment>
<keyword evidence="12" id="KW-1185">Reference proteome</keyword>
<keyword evidence="2" id="KW-0479">Metal-binding</keyword>
<evidence type="ECO:0000256" key="3">
    <source>
        <dbReference type="ARBA" id="ARBA00022771"/>
    </source>
</evidence>
<evidence type="ECO:0000259" key="10">
    <source>
        <dbReference type="PROSITE" id="PS50089"/>
    </source>
</evidence>
<dbReference type="InterPro" id="IPR001841">
    <property type="entry name" value="Znf_RING"/>
</dbReference>
<dbReference type="SUPFAM" id="SSF57850">
    <property type="entry name" value="RING/U-box"/>
    <property type="match status" value="1"/>
</dbReference>
<feature type="compositionally biased region" description="Acidic residues" evidence="9">
    <location>
        <begin position="610"/>
        <end position="619"/>
    </location>
</feature>
<organism evidence="11 12">
    <name type="scientific">Caenorhabditis auriculariae</name>
    <dbReference type="NCBI Taxonomy" id="2777116"/>
    <lineage>
        <taxon>Eukaryota</taxon>
        <taxon>Metazoa</taxon>
        <taxon>Ecdysozoa</taxon>
        <taxon>Nematoda</taxon>
        <taxon>Chromadorea</taxon>
        <taxon>Rhabditida</taxon>
        <taxon>Rhabditina</taxon>
        <taxon>Rhabditomorpha</taxon>
        <taxon>Rhabditoidea</taxon>
        <taxon>Rhabditidae</taxon>
        <taxon>Peloderinae</taxon>
        <taxon>Caenorhabditis</taxon>
    </lineage>
</organism>
<dbReference type="Gene3D" id="3.20.20.140">
    <property type="entry name" value="Metal-dependent hydrolases"/>
    <property type="match status" value="1"/>
</dbReference>
<evidence type="ECO:0000313" key="12">
    <source>
        <dbReference type="Proteomes" id="UP000835052"/>
    </source>
</evidence>
<evidence type="ECO:0000256" key="1">
    <source>
        <dbReference type="ARBA" id="ARBA00009275"/>
    </source>
</evidence>
<evidence type="ECO:0000256" key="5">
    <source>
        <dbReference type="ARBA" id="ARBA00022833"/>
    </source>
</evidence>
<evidence type="ECO:0000256" key="6">
    <source>
        <dbReference type="ARBA" id="ARBA00093287"/>
    </source>
</evidence>
<keyword evidence="4" id="KW-0378">Hydrolase</keyword>